<sequence>MVPVMGDGCSWLGQPWNPNMNLKADFQQGPHDQDNNGFMHINRGSLAKRYDGAGDGKLPLTFWDSERVNVVVATEMRRRRTREGLVSFAMFDECDVGWGK</sequence>
<reference evidence="1 2" key="1">
    <citation type="submission" date="2019-07" db="EMBL/GenBank/DDBJ databases">
        <title>De Novo Assembly of kiwifruit Actinidia rufa.</title>
        <authorList>
            <person name="Sugita-Konishi S."/>
            <person name="Sato K."/>
            <person name="Mori E."/>
            <person name="Abe Y."/>
            <person name="Kisaki G."/>
            <person name="Hamano K."/>
            <person name="Suezawa K."/>
            <person name="Otani M."/>
            <person name="Fukuda T."/>
            <person name="Manabe T."/>
            <person name="Gomi K."/>
            <person name="Tabuchi M."/>
            <person name="Akimitsu K."/>
            <person name="Kataoka I."/>
        </authorList>
    </citation>
    <scope>NUCLEOTIDE SEQUENCE [LARGE SCALE GENOMIC DNA]</scope>
    <source>
        <strain evidence="2">cv. Fuchu</strain>
    </source>
</reference>
<evidence type="ECO:0000313" key="1">
    <source>
        <dbReference type="EMBL" id="GFZ15141.1"/>
    </source>
</evidence>
<name>A0A7J0GWN0_9ERIC</name>
<protein>
    <submittedName>
        <fullName evidence="1">Uncharacterized protein</fullName>
    </submittedName>
</protein>
<keyword evidence="2" id="KW-1185">Reference proteome</keyword>
<proteinExistence type="predicted"/>
<accession>A0A7J0GWN0</accession>
<dbReference type="AlphaFoldDB" id="A0A7J0GWN0"/>
<evidence type="ECO:0000313" key="2">
    <source>
        <dbReference type="Proteomes" id="UP000585474"/>
    </source>
</evidence>
<dbReference type="EMBL" id="BJWL01000024">
    <property type="protein sequence ID" value="GFZ15141.1"/>
    <property type="molecule type" value="Genomic_DNA"/>
</dbReference>
<gene>
    <name evidence="1" type="ORF">Acr_24g0013310</name>
</gene>
<organism evidence="1 2">
    <name type="scientific">Actinidia rufa</name>
    <dbReference type="NCBI Taxonomy" id="165716"/>
    <lineage>
        <taxon>Eukaryota</taxon>
        <taxon>Viridiplantae</taxon>
        <taxon>Streptophyta</taxon>
        <taxon>Embryophyta</taxon>
        <taxon>Tracheophyta</taxon>
        <taxon>Spermatophyta</taxon>
        <taxon>Magnoliopsida</taxon>
        <taxon>eudicotyledons</taxon>
        <taxon>Gunneridae</taxon>
        <taxon>Pentapetalae</taxon>
        <taxon>asterids</taxon>
        <taxon>Ericales</taxon>
        <taxon>Actinidiaceae</taxon>
        <taxon>Actinidia</taxon>
    </lineage>
</organism>
<comment type="caution">
    <text evidence="1">The sequence shown here is derived from an EMBL/GenBank/DDBJ whole genome shotgun (WGS) entry which is preliminary data.</text>
</comment>
<dbReference type="Proteomes" id="UP000585474">
    <property type="component" value="Unassembled WGS sequence"/>
</dbReference>